<proteinExistence type="predicted"/>
<evidence type="ECO:0000313" key="3">
    <source>
        <dbReference type="Proteomes" id="UP000242367"/>
    </source>
</evidence>
<dbReference type="AlphaFoldDB" id="A0A2P4UL40"/>
<dbReference type="EMBL" id="MTBP01000001">
    <property type="protein sequence ID" value="POM25760.1"/>
    <property type="molecule type" value="Genomic_DNA"/>
</dbReference>
<dbReference type="InterPro" id="IPR037401">
    <property type="entry name" value="SnoaL-like"/>
</dbReference>
<dbReference type="RefSeq" id="WP_103560824.1">
    <property type="nucleotide sequence ID" value="NZ_MTBP01000001.1"/>
</dbReference>
<dbReference type="InterPro" id="IPR032710">
    <property type="entry name" value="NTF2-like_dom_sf"/>
</dbReference>
<gene>
    <name evidence="2" type="ORF">BTM25_01430</name>
</gene>
<dbReference type="Proteomes" id="UP000242367">
    <property type="component" value="Unassembled WGS sequence"/>
</dbReference>
<accession>A0A2P4UL40</accession>
<comment type="caution">
    <text evidence="2">The sequence shown here is derived from an EMBL/GenBank/DDBJ whole genome shotgun (WGS) entry which is preliminary data.</text>
</comment>
<evidence type="ECO:0000313" key="2">
    <source>
        <dbReference type="EMBL" id="POM25760.1"/>
    </source>
</evidence>
<reference evidence="2 3" key="1">
    <citation type="journal article" date="2017" name="Chemistry">
        <title>Isolation, Biosynthesis and Chemical Modifications of Rubterolones A-F: Rare Tropolone Alkaloids from Actinomadura sp. 5-2.</title>
        <authorList>
            <person name="Guo H."/>
            <person name="Benndorf R."/>
            <person name="Leichnitz D."/>
            <person name="Klassen J.L."/>
            <person name="Vollmers J."/>
            <person name="Gorls H."/>
            <person name="Steinacker M."/>
            <person name="Weigel C."/>
            <person name="Dahse H.M."/>
            <person name="Kaster A.K."/>
            <person name="de Beer Z.W."/>
            <person name="Poulsen M."/>
            <person name="Beemelmanns C."/>
        </authorList>
    </citation>
    <scope>NUCLEOTIDE SEQUENCE [LARGE SCALE GENOMIC DNA]</scope>
    <source>
        <strain evidence="2 3">5-2</strain>
    </source>
</reference>
<sequence length="170" mass="18333">MNAPQHVVHGTSPERQIDEVVAAYVRAADHRDGRAMAALFTDEAVVEIYYTGDGEPRLLGSVRGAAAIGQAVAGMMAPHPPRGWSHHTTFDHIVRVEGDTATVDVQFLVYNVVGAAEPEGGWPPGASGAQGTITPIESGYNRTRLRRSGDRWLITEHVISHDLPYAFPQG</sequence>
<organism evidence="2 3">
    <name type="scientific">Actinomadura rubteroloni</name>
    <dbReference type="NCBI Taxonomy" id="1926885"/>
    <lineage>
        <taxon>Bacteria</taxon>
        <taxon>Bacillati</taxon>
        <taxon>Actinomycetota</taxon>
        <taxon>Actinomycetes</taxon>
        <taxon>Streptosporangiales</taxon>
        <taxon>Thermomonosporaceae</taxon>
        <taxon>Actinomadura</taxon>
    </lineage>
</organism>
<protein>
    <submittedName>
        <fullName evidence="2">SnoaL-like domain protein</fullName>
    </submittedName>
</protein>
<name>A0A2P4UL40_9ACTN</name>
<feature type="domain" description="SnoaL-like" evidence="1">
    <location>
        <begin position="14"/>
        <end position="156"/>
    </location>
</feature>
<dbReference type="SUPFAM" id="SSF54427">
    <property type="entry name" value="NTF2-like"/>
    <property type="match status" value="1"/>
</dbReference>
<dbReference type="Pfam" id="PF13577">
    <property type="entry name" value="SnoaL_4"/>
    <property type="match status" value="1"/>
</dbReference>
<dbReference type="Gene3D" id="3.10.450.50">
    <property type="match status" value="1"/>
</dbReference>
<evidence type="ECO:0000259" key="1">
    <source>
        <dbReference type="Pfam" id="PF13577"/>
    </source>
</evidence>
<keyword evidence="3" id="KW-1185">Reference proteome</keyword>
<dbReference type="CDD" id="cd00531">
    <property type="entry name" value="NTF2_like"/>
    <property type="match status" value="1"/>
</dbReference>